<dbReference type="Gene3D" id="1.20.120.720">
    <property type="entry name" value="Myosin VI head, motor domain, U50 subdomain"/>
    <property type="match status" value="2"/>
</dbReference>
<gene>
    <name evidence="9" type="ORF">CRM22_001800</name>
</gene>
<comment type="caution">
    <text evidence="6">Lacks conserved residue(s) required for the propagation of feature annotation.</text>
</comment>
<dbReference type="PROSITE" id="PS51456">
    <property type="entry name" value="MYOSIN_MOTOR"/>
    <property type="match status" value="1"/>
</dbReference>
<dbReference type="InterPro" id="IPR001609">
    <property type="entry name" value="Myosin_head_motor_dom-like"/>
</dbReference>
<keyword evidence="5 6" id="KW-0009">Actin-binding</keyword>
<name>A0A4S2M8Y5_OPIFE</name>
<keyword evidence="2 6" id="KW-0067">ATP-binding</keyword>
<evidence type="ECO:0000256" key="6">
    <source>
        <dbReference type="PROSITE-ProRule" id="PRU00782"/>
    </source>
</evidence>
<dbReference type="Gene3D" id="1.20.58.530">
    <property type="match status" value="2"/>
</dbReference>
<dbReference type="Gene3D" id="1.10.10.820">
    <property type="match status" value="1"/>
</dbReference>
<feature type="region of interest" description="Disordered" evidence="7">
    <location>
        <begin position="554"/>
        <end position="588"/>
    </location>
</feature>
<evidence type="ECO:0000256" key="3">
    <source>
        <dbReference type="ARBA" id="ARBA00023123"/>
    </source>
</evidence>
<dbReference type="CDD" id="cd00124">
    <property type="entry name" value="MYSc"/>
    <property type="match status" value="1"/>
</dbReference>
<dbReference type="STRING" id="147828.A0A4S2M8Y5"/>
<dbReference type="GO" id="GO:0003774">
    <property type="term" value="F:cytoskeletal motor activity"/>
    <property type="evidence" value="ECO:0007669"/>
    <property type="project" value="UniProtKB-UniRule"/>
</dbReference>
<evidence type="ECO:0000256" key="2">
    <source>
        <dbReference type="ARBA" id="ARBA00022840"/>
    </source>
</evidence>
<dbReference type="GO" id="GO:0005524">
    <property type="term" value="F:ATP binding"/>
    <property type="evidence" value="ECO:0007669"/>
    <property type="project" value="UniProtKB-UniRule"/>
</dbReference>
<evidence type="ECO:0000256" key="5">
    <source>
        <dbReference type="ARBA" id="ARBA00023203"/>
    </source>
</evidence>
<accession>A0A4S2M8Y5</accession>
<feature type="domain" description="Myosin motor" evidence="8">
    <location>
        <begin position="10"/>
        <end position="941"/>
    </location>
</feature>
<keyword evidence="3 6" id="KW-0518">Myosin</keyword>
<evidence type="ECO:0000313" key="9">
    <source>
        <dbReference type="EMBL" id="TGZ72923.1"/>
    </source>
</evidence>
<feature type="binding site" evidence="6">
    <location>
        <begin position="105"/>
        <end position="112"/>
    </location>
    <ligand>
        <name>ATP</name>
        <dbReference type="ChEBI" id="CHEBI:30616"/>
    </ligand>
</feature>
<dbReference type="Proteomes" id="UP000308267">
    <property type="component" value="Unassembled WGS sequence"/>
</dbReference>
<dbReference type="InterPro" id="IPR027417">
    <property type="entry name" value="P-loop_NTPase"/>
</dbReference>
<dbReference type="PANTHER" id="PTHR13140">
    <property type="entry name" value="MYOSIN"/>
    <property type="match status" value="1"/>
</dbReference>
<evidence type="ECO:0000313" key="10">
    <source>
        <dbReference type="Proteomes" id="UP000308267"/>
    </source>
</evidence>
<comment type="caution">
    <text evidence="9">The sequence shown here is derived from an EMBL/GenBank/DDBJ whole genome shotgun (WGS) entry which is preliminary data.</text>
</comment>
<dbReference type="InterPro" id="IPR036961">
    <property type="entry name" value="Kinesin_motor_dom_sf"/>
</dbReference>
<keyword evidence="1 6" id="KW-0547">Nucleotide-binding</keyword>
<evidence type="ECO:0000259" key="8">
    <source>
        <dbReference type="PROSITE" id="PS51456"/>
    </source>
</evidence>
<dbReference type="SUPFAM" id="SSF52540">
    <property type="entry name" value="P-loop containing nucleoside triphosphate hydrolases"/>
    <property type="match status" value="1"/>
</dbReference>
<keyword evidence="10" id="KW-1185">Reference proteome</keyword>
<keyword evidence="4 6" id="KW-0505">Motor protein</keyword>
<evidence type="ECO:0000256" key="7">
    <source>
        <dbReference type="SAM" id="MobiDB-lite"/>
    </source>
</evidence>
<sequence length="1085" mass="121555">MHRFSVNHQMLPNDLLCLQVLEDSAVLSALLQRYECEKIYTWLGENILVSLNPNKEIPELYGDQQRDAVFRSRNLRNLPHIYSLVEHCLRKMVGNRVNQSVIISGLSGSGKTEAAKHALHYLVQQSSRQRCYKRPVNESQIEQRLLLSNPVLEAFGNARTICNTNSSRFGKFLSLFYNAEQVVVGATVQIYLLEKPRTVFDSRSVFSSFHIFSLFLSSLSVKLAEELRLDDLVSALQQCRESDVSADRQSWSMVLDALSGIGYSSSDLDQLQNILTSILLLNTSRFLPASPVRNQVPLNRRVHELAASEDVDDSGSCAVIHPEDLPKVVLAGRLLGLEEGEVASDFPQQLLTRSVQAGNGSNTFRTRRLTVYTTTCTVAQAKEQRDCLVKTLYNNLFEHIVETINKQLRPPEMDASLTEFGILDLFGFERLTDNGFEQYCINFANERLHQNFMRIAVDSVHNELITEGLGPSKNSRDSMNIFNRLRDCDNTPVIDGMKLGAGLLDEVCLLNRIQEISGKHRGLASAAIGDPRDMEWMRRLQMAFSSSRIITPGLISKSTSSPRLTKKLQTDKSTPVSGSHKLDSPSQQRRSVECFTVRHFAGPVVYSIHGFVSKNLDRIPTHLLRWMMDSVVIEQSTSGGSIPSNSNSDLPLLHAVLINAARTETTDTPACASPRPVRSPLRMLNSSDTCISSVSSPSSRGLFKEPLASASPVTRERVFGSPGRANSRRINTVFGNFKCAVDSLLIRLENHQLSFVRCLRPNLLDSCQFPPACVETVASPVTRPASCCVDRDRLHDQLVTGGLLTAVHVLRSSYSRRYTYVEFIQKYGVFWKLSPNPQQGKSSYGFSNSLPRWFLKLTTSLFQSPRGSLDVLHGDSERCEALFLLILALGTVSDAIIRQLHGSGGLAHDVRRELHCLLRQFGHTRLHLKPDQADRLENLSGLIRRTAASIIQRSYRRYRTRVSAARTIQIWWRSAKHASKHTKVSTIPVSPLRQDVATAVTEVLPVGDVATSGPTSNSSEFATHQPYLISRRSLRRVCSLASSRNCHFWNKRRFTQLHCLIPFVWRPASPDLFSDRVRGLTDALC</sequence>
<dbReference type="SMART" id="SM00242">
    <property type="entry name" value="MYSc"/>
    <property type="match status" value="1"/>
</dbReference>
<comment type="similarity">
    <text evidence="6">Belongs to the TRAFAC class myosin-kinesin ATPase superfamily. Myosin family.</text>
</comment>
<organism evidence="9 10">
    <name type="scientific">Opisthorchis felineus</name>
    <dbReference type="NCBI Taxonomy" id="147828"/>
    <lineage>
        <taxon>Eukaryota</taxon>
        <taxon>Metazoa</taxon>
        <taxon>Spiralia</taxon>
        <taxon>Lophotrochozoa</taxon>
        <taxon>Platyhelminthes</taxon>
        <taxon>Trematoda</taxon>
        <taxon>Digenea</taxon>
        <taxon>Opisthorchiida</taxon>
        <taxon>Opisthorchiata</taxon>
        <taxon>Opisthorchiidae</taxon>
        <taxon>Opisthorchis</taxon>
    </lineage>
</organism>
<reference evidence="9 10" key="1">
    <citation type="journal article" date="2019" name="BMC Genomics">
        <title>New insights from Opisthorchis felineus genome: update on genomics of the epidemiologically important liver flukes.</title>
        <authorList>
            <person name="Ershov N.I."/>
            <person name="Mordvinov V.A."/>
            <person name="Prokhortchouk E.B."/>
            <person name="Pakharukova M.Y."/>
            <person name="Gunbin K.V."/>
            <person name="Ustyantsev K."/>
            <person name="Genaev M.A."/>
            <person name="Blinov A.G."/>
            <person name="Mazur A."/>
            <person name="Boulygina E."/>
            <person name="Tsygankova S."/>
            <person name="Khrameeva E."/>
            <person name="Chekanov N."/>
            <person name="Fan G."/>
            <person name="Xiao A."/>
            <person name="Zhang H."/>
            <person name="Xu X."/>
            <person name="Yang H."/>
            <person name="Solovyev V."/>
            <person name="Lee S.M."/>
            <person name="Liu X."/>
            <person name="Afonnikov D.A."/>
            <person name="Skryabin K.G."/>
        </authorList>
    </citation>
    <scope>NUCLEOTIDE SEQUENCE [LARGE SCALE GENOMIC DNA]</scope>
    <source>
        <strain evidence="9">AK-0245</strain>
        <tissue evidence="9">Whole organism</tissue>
    </source>
</reference>
<dbReference type="AlphaFoldDB" id="A0A4S2M8Y5"/>
<dbReference type="Pfam" id="PF00063">
    <property type="entry name" value="Myosin_head"/>
    <property type="match status" value="1"/>
</dbReference>
<evidence type="ECO:0000256" key="4">
    <source>
        <dbReference type="ARBA" id="ARBA00023175"/>
    </source>
</evidence>
<evidence type="ECO:0000256" key="1">
    <source>
        <dbReference type="ARBA" id="ARBA00022741"/>
    </source>
</evidence>
<dbReference type="PRINTS" id="PR00193">
    <property type="entry name" value="MYOSINHEAVY"/>
</dbReference>
<dbReference type="OrthoDB" id="6108017at2759"/>
<dbReference type="GO" id="GO:0016459">
    <property type="term" value="C:myosin complex"/>
    <property type="evidence" value="ECO:0007669"/>
    <property type="project" value="UniProtKB-KW"/>
</dbReference>
<protein>
    <recommendedName>
        <fullName evidence="8">Myosin motor domain-containing protein</fullName>
    </recommendedName>
</protein>
<dbReference type="Gene3D" id="3.40.850.10">
    <property type="entry name" value="Kinesin motor domain"/>
    <property type="match status" value="1"/>
</dbReference>
<proteinExistence type="inferred from homology"/>
<dbReference type="EMBL" id="SJOL01003176">
    <property type="protein sequence ID" value="TGZ72923.1"/>
    <property type="molecule type" value="Genomic_DNA"/>
</dbReference>
<dbReference type="GO" id="GO:0003779">
    <property type="term" value="F:actin binding"/>
    <property type="evidence" value="ECO:0007669"/>
    <property type="project" value="UniProtKB-KW"/>
</dbReference>